<keyword evidence="12" id="KW-0812">Transmembrane</keyword>
<evidence type="ECO:0000256" key="4">
    <source>
        <dbReference type="ARBA" id="ARBA00022679"/>
    </source>
</evidence>
<dbReference type="CDD" id="cd00303">
    <property type="entry name" value="retropepsin_like"/>
    <property type="match status" value="1"/>
</dbReference>
<dbReference type="InterPro" id="IPR000477">
    <property type="entry name" value="RT_dom"/>
</dbReference>
<evidence type="ECO:0000256" key="10">
    <source>
        <dbReference type="ARBA" id="ARBA00039658"/>
    </source>
</evidence>
<keyword evidence="12" id="KW-1133">Transmembrane helix</keyword>
<dbReference type="SUPFAM" id="SSF57756">
    <property type="entry name" value="Retrovirus zinc finger-like domains"/>
    <property type="match status" value="1"/>
</dbReference>
<dbReference type="CDD" id="cd01647">
    <property type="entry name" value="RT_LTR"/>
    <property type="match status" value="1"/>
</dbReference>
<dbReference type="InterPro" id="IPR001878">
    <property type="entry name" value="Znf_CCHC"/>
</dbReference>
<comment type="caution">
    <text evidence="15">The sequence shown here is derived from an EMBL/GenBank/DDBJ whole genome shotgun (WGS) entry which is preliminary data.</text>
</comment>
<keyword evidence="4" id="KW-0808">Transferase</keyword>
<keyword evidence="11" id="KW-0862">Zinc</keyword>
<dbReference type="InterPro" id="IPR041588">
    <property type="entry name" value="Integrase_H2C2"/>
</dbReference>
<evidence type="ECO:0000256" key="5">
    <source>
        <dbReference type="ARBA" id="ARBA00022695"/>
    </source>
</evidence>
<dbReference type="Pfam" id="PF00078">
    <property type="entry name" value="RVT_1"/>
    <property type="match status" value="1"/>
</dbReference>
<evidence type="ECO:0000256" key="3">
    <source>
        <dbReference type="ARBA" id="ARBA00012493"/>
    </source>
</evidence>
<evidence type="ECO:0000256" key="11">
    <source>
        <dbReference type="PROSITE-ProRule" id="PRU00047"/>
    </source>
</evidence>
<feature type="domain" description="CCHC-type" evidence="13">
    <location>
        <begin position="383"/>
        <end position="397"/>
    </location>
</feature>
<dbReference type="InterPro" id="IPR050951">
    <property type="entry name" value="Retrovirus_Pol_polyprotein"/>
</dbReference>
<dbReference type="Gene3D" id="2.40.70.10">
    <property type="entry name" value="Acid Proteases"/>
    <property type="match status" value="1"/>
</dbReference>
<dbReference type="CDD" id="cd09274">
    <property type="entry name" value="RNase_HI_RT_Ty3"/>
    <property type="match status" value="1"/>
</dbReference>
<dbReference type="Gene3D" id="3.10.20.370">
    <property type="match status" value="1"/>
</dbReference>
<organism evidence="15 16">
    <name type="scientific">Labeo rohita</name>
    <name type="common">Indian major carp</name>
    <name type="synonym">Cyprinus rohita</name>
    <dbReference type="NCBI Taxonomy" id="84645"/>
    <lineage>
        <taxon>Eukaryota</taxon>
        <taxon>Metazoa</taxon>
        <taxon>Chordata</taxon>
        <taxon>Craniata</taxon>
        <taxon>Vertebrata</taxon>
        <taxon>Euteleostomi</taxon>
        <taxon>Actinopterygii</taxon>
        <taxon>Neopterygii</taxon>
        <taxon>Teleostei</taxon>
        <taxon>Ostariophysi</taxon>
        <taxon>Cypriniformes</taxon>
        <taxon>Cyprinidae</taxon>
        <taxon>Labeoninae</taxon>
        <taxon>Labeonini</taxon>
        <taxon>Labeo</taxon>
    </lineage>
</organism>
<dbReference type="EMBL" id="JACTAM010000022">
    <property type="protein sequence ID" value="KAI2650796.1"/>
    <property type="molecule type" value="Genomic_DNA"/>
</dbReference>
<keyword evidence="5" id="KW-0548">Nucleotidyltransferase</keyword>
<keyword evidence="12" id="KW-0472">Membrane</keyword>
<evidence type="ECO:0000256" key="6">
    <source>
        <dbReference type="ARBA" id="ARBA00022722"/>
    </source>
</evidence>
<dbReference type="Gene3D" id="1.10.340.70">
    <property type="match status" value="1"/>
</dbReference>
<dbReference type="PROSITE" id="PS50878">
    <property type="entry name" value="RT_POL"/>
    <property type="match status" value="1"/>
</dbReference>
<dbReference type="InterPro" id="IPR021109">
    <property type="entry name" value="Peptidase_aspartic_dom_sf"/>
</dbReference>
<evidence type="ECO:0000256" key="8">
    <source>
        <dbReference type="ARBA" id="ARBA00022801"/>
    </source>
</evidence>
<evidence type="ECO:0000256" key="12">
    <source>
        <dbReference type="SAM" id="Phobius"/>
    </source>
</evidence>
<evidence type="ECO:0000256" key="7">
    <source>
        <dbReference type="ARBA" id="ARBA00022759"/>
    </source>
</evidence>
<dbReference type="EC" id="2.7.7.49" evidence="3"/>
<gene>
    <name evidence="15" type="ORF">H4Q32_024831</name>
</gene>
<keyword evidence="9" id="KW-0695">RNA-directed DNA polymerase</keyword>
<sequence>MADRTLPVASLPNGSLERTERFLEQCLKEWKQQEKKKQRHSSKKKKRRWIWYISQRLVYRSLPCFSDPPGLMDCVFFPCSIAVFNAVCWTAQIRPLLILTTAFCLTICLINIQLLFYTYLRLCLRLCVTEDQTANIMNTEEAPAPTPTPNPLTELISAFQAAISPPPPPSASGSPMALPTLFARETAECSGFLLQVQLYIRMQPQHFPTEDSKVAFLTSLLTGKVLQWAKAIWNADNPIVTSFEQFTSHFSEVFSTTNSVLTVSDQLFRLQQGSSSVHEYTIHFRTLAAASGWNEIALLGAFRQGLNPDIRAAMALYDDSIGLEAFLQRTARVSQRLAACQPPETAPQSAMVAACSPVPEPMQLDSSKLFRIKRQRRLTSGLCLYCGAPGHFLRSCPVRPPSPVVSASGNFISQTCLEQLQLSRRRHHTEYAVKTIQGKPLGCGRIRFTSPFITLQVGLFHQERIKLLVLENSTVDVILGRPWLHLHHPELRWDPCDVISWSKHCFKHCISRLPPPVSVSLPLASTRIESPEVETTVEIPAEYLDYQDVFSKQAATQLPPHRPWDCAIDLLPGPQLPKGRVYTLSNLERQAMEEYVKEALAQGFIRPSTSPAASSFFFVGKKDGGLRPCIDYRQLNSQIIQQPYPLPLVPATLEELCGARIFTKLDLRSAYNLVRVCAGDEWKTAFITPTGHYKYLVMPYGLSISPSVFQTFMNEVFREFLHQFVVVYIDDILIYSQNQAEHRQHVRQVLQVLRQHHLYLKLEKCEFHQPEVQFLGYNISPEGVQMNNDKVLAIQKWPQPNTIKELQRFLRFTNFYRRFIKDYSTITSPLTSLLRGHPKGLNWNPAAHESFLQLKEIFSTAPLLRHPDPERPFVVEVDASTIGVGAVLSQAAGDSSLLHPCAYFSKKLSPAEQNYDVGNRELLSIKLALEEWRHWLEGAKHPFLIITDHKNLQYLREAKRLNPRQARWALFFTRFQFKITYRPGSKNIPADALSRQFSEDPVSESEPIIPHNLIVSPIQWDIDTWIQEATLQEPAPPECPEGKIYVPRSQRQRLLDTVYQSPGSGHPGSRRTLSLIQSRYWWSSMNRDVIRYVQSCSVCATSNTPRHLPTGKLMPLPIPE</sequence>
<evidence type="ECO:0000256" key="2">
    <source>
        <dbReference type="ARBA" id="ARBA00012180"/>
    </source>
</evidence>
<evidence type="ECO:0000259" key="14">
    <source>
        <dbReference type="PROSITE" id="PS50878"/>
    </source>
</evidence>
<dbReference type="SUPFAM" id="SSF56672">
    <property type="entry name" value="DNA/RNA polymerases"/>
    <property type="match status" value="1"/>
</dbReference>
<dbReference type="Pfam" id="PF03732">
    <property type="entry name" value="Retrotrans_gag"/>
    <property type="match status" value="1"/>
</dbReference>
<evidence type="ECO:0000256" key="1">
    <source>
        <dbReference type="ARBA" id="ARBA00010879"/>
    </source>
</evidence>
<keyword evidence="6" id="KW-0540">Nuclease</keyword>
<dbReference type="PROSITE" id="PS50158">
    <property type="entry name" value="ZF_CCHC"/>
    <property type="match status" value="1"/>
</dbReference>
<evidence type="ECO:0000259" key="13">
    <source>
        <dbReference type="PROSITE" id="PS50158"/>
    </source>
</evidence>
<evidence type="ECO:0000313" key="15">
    <source>
        <dbReference type="EMBL" id="KAI2650796.1"/>
    </source>
</evidence>
<evidence type="ECO:0000256" key="9">
    <source>
        <dbReference type="ARBA" id="ARBA00022918"/>
    </source>
</evidence>
<keyword evidence="8" id="KW-0378">Hydrolase</keyword>
<dbReference type="InterPro" id="IPR043128">
    <property type="entry name" value="Rev_trsase/Diguanyl_cyclase"/>
</dbReference>
<dbReference type="PANTHER" id="PTHR37984">
    <property type="entry name" value="PROTEIN CBG26694"/>
    <property type="match status" value="1"/>
</dbReference>
<dbReference type="InterPro" id="IPR036875">
    <property type="entry name" value="Znf_CCHC_sf"/>
</dbReference>
<accession>A0ABQ8LJE6</accession>
<dbReference type="InterPro" id="IPR041373">
    <property type="entry name" value="RT_RNaseH"/>
</dbReference>
<proteinExistence type="inferred from homology"/>
<evidence type="ECO:0000313" key="16">
    <source>
        <dbReference type="Proteomes" id="UP000830375"/>
    </source>
</evidence>
<keyword evidence="7" id="KW-0255">Endonuclease</keyword>
<dbReference type="EC" id="3.1.26.4" evidence="2"/>
<protein>
    <recommendedName>
        <fullName evidence="10">Gypsy retrotransposon integrase-like protein 1</fullName>
        <ecNumber evidence="3">2.7.7.49</ecNumber>
        <ecNumber evidence="2">3.1.26.4</ecNumber>
    </recommendedName>
</protein>
<dbReference type="Pfam" id="PF17921">
    <property type="entry name" value="Integrase_H2C2"/>
    <property type="match status" value="1"/>
</dbReference>
<keyword evidence="11" id="KW-0479">Metal-binding</keyword>
<reference evidence="15 16" key="1">
    <citation type="submission" date="2022-01" db="EMBL/GenBank/DDBJ databases">
        <title>A high-quality chromosome-level genome assembly of rohu carp, Labeo rohita.</title>
        <authorList>
            <person name="Arick M.A. II"/>
            <person name="Hsu C.-Y."/>
            <person name="Magbanua Z."/>
            <person name="Pechanova O."/>
            <person name="Grover C."/>
            <person name="Miller E."/>
            <person name="Thrash A."/>
            <person name="Ezzel L."/>
            <person name="Alam S."/>
            <person name="Benzie J."/>
            <person name="Hamilton M."/>
            <person name="Karsi A."/>
            <person name="Lawrence M.L."/>
            <person name="Peterson D.G."/>
        </authorList>
    </citation>
    <scope>NUCLEOTIDE SEQUENCE [LARGE SCALE GENOMIC DNA]</scope>
    <source>
        <strain evidence="16">BAU-BD-2019</strain>
        <tissue evidence="15">Blood</tissue>
    </source>
</reference>
<comment type="similarity">
    <text evidence="1">Belongs to the beta type-B retroviral polymerase family. HERV class-II K(HML-2) pol subfamily.</text>
</comment>
<dbReference type="PANTHER" id="PTHR37984:SF5">
    <property type="entry name" value="PROTEIN NYNRIN-LIKE"/>
    <property type="match status" value="1"/>
</dbReference>
<dbReference type="Gene3D" id="3.30.70.270">
    <property type="match status" value="2"/>
</dbReference>
<keyword evidence="11" id="KW-0863">Zinc-finger</keyword>
<keyword evidence="16" id="KW-1185">Reference proteome</keyword>
<dbReference type="InterPro" id="IPR043502">
    <property type="entry name" value="DNA/RNA_pol_sf"/>
</dbReference>
<dbReference type="InterPro" id="IPR005162">
    <property type="entry name" value="Retrotrans_gag_dom"/>
</dbReference>
<dbReference type="Proteomes" id="UP000830375">
    <property type="component" value="Unassembled WGS sequence"/>
</dbReference>
<name>A0ABQ8LJE6_LABRO</name>
<feature type="transmembrane region" description="Helical" evidence="12">
    <location>
        <begin position="96"/>
        <end position="120"/>
    </location>
</feature>
<feature type="domain" description="Reverse transcriptase" evidence="14">
    <location>
        <begin position="600"/>
        <end position="779"/>
    </location>
</feature>
<dbReference type="Gene3D" id="3.10.10.10">
    <property type="entry name" value="HIV Type 1 Reverse Transcriptase, subunit A, domain 1"/>
    <property type="match status" value="1"/>
</dbReference>
<dbReference type="Pfam" id="PF17917">
    <property type="entry name" value="RT_RNaseH"/>
    <property type="match status" value="1"/>
</dbReference>